<feature type="non-terminal residue" evidence="2">
    <location>
        <position position="90"/>
    </location>
</feature>
<protein>
    <submittedName>
        <fullName evidence="2">Uncharacterized protein</fullName>
    </submittedName>
</protein>
<dbReference type="Proteomes" id="UP000699691">
    <property type="component" value="Unassembled WGS sequence"/>
</dbReference>
<organism evidence="2 3">
    <name type="scientific">candidate division WWE3 bacterium</name>
    <dbReference type="NCBI Taxonomy" id="2053526"/>
    <lineage>
        <taxon>Bacteria</taxon>
        <taxon>Katanobacteria</taxon>
    </lineage>
</organism>
<proteinExistence type="predicted"/>
<keyword evidence="1" id="KW-0732">Signal</keyword>
<feature type="signal peptide" evidence="1">
    <location>
        <begin position="1"/>
        <end position="29"/>
    </location>
</feature>
<sequence>MFLDRIYTVLSRGIIFFSLFFLCAFTTHAASFPADYDVSYTIDTEGVTTVQENITITNRTDTQYPSQYTLALEGIAIQNVQASDAVGPME</sequence>
<evidence type="ECO:0000313" key="2">
    <source>
        <dbReference type="EMBL" id="MCA9397614.1"/>
    </source>
</evidence>
<accession>A0A955RW96</accession>
<dbReference type="EMBL" id="JAGQKY010000080">
    <property type="protein sequence ID" value="MCA9397614.1"/>
    <property type="molecule type" value="Genomic_DNA"/>
</dbReference>
<evidence type="ECO:0000256" key="1">
    <source>
        <dbReference type="SAM" id="SignalP"/>
    </source>
</evidence>
<reference evidence="2" key="1">
    <citation type="submission" date="2020-04" db="EMBL/GenBank/DDBJ databases">
        <authorList>
            <person name="Zhang T."/>
        </authorList>
    </citation>
    <scope>NUCLEOTIDE SEQUENCE</scope>
    <source>
        <strain evidence="2">HKST-UBA02</strain>
    </source>
</reference>
<feature type="chain" id="PRO_5036960932" evidence="1">
    <location>
        <begin position="30"/>
        <end position="90"/>
    </location>
</feature>
<reference evidence="2" key="2">
    <citation type="journal article" date="2021" name="Microbiome">
        <title>Successional dynamics and alternative stable states in a saline activated sludge microbial community over 9 years.</title>
        <authorList>
            <person name="Wang Y."/>
            <person name="Ye J."/>
            <person name="Ju F."/>
            <person name="Liu L."/>
            <person name="Boyd J.A."/>
            <person name="Deng Y."/>
            <person name="Parks D.H."/>
            <person name="Jiang X."/>
            <person name="Yin X."/>
            <person name="Woodcroft B.J."/>
            <person name="Tyson G.W."/>
            <person name="Hugenholtz P."/>
            <person name="Polz M.F."/>
            <person name="Zhang T."/>
        </authorList>
    </citation>
    <scope>NUCLEOTIDE SEQUENCE</scope>
    <source>
        <strain evidence="2">HKST-UBA02</strain>
    </source>
</reference>
<evidence type="ECO:0000313" key="3">
    <source>
        <dbReference type="Proteomes" id="UP000699691"/>
    </source>
</evidence>
<dbReference type="AlphaFoldDB" id="A0A955RW96"/>
<comment type="caution">
    <text evidence="2">The sequence shown here is derived from an EMBL/GenBank/DDBJ whole genome shotgun (WGS) entry which is preliminary data.</text>
</comment>
<gene>
    <name evidence="2" type="ORF">KC573_02195</name>
</gene>
<name>A0A955RW96_UNCKA</name>